<evidence type="ECO:0000313" key="3">
    <source>
        <dbReference type="Proteomes" id="UP001060336"/>
    </source>
</evidence>
<protein>
    <submittedName>
        <fullName evidence="2">Uncharacterized protein</fullName>
    </submittedName>
</protein>
<organism evidence="2 3">
    <name type="scientific">Nisaea acidiphila</name>
    <dbReference type="NCBI Taxonomy" id="1862145"/>
    <lineage>
        <taxon>Bacteria</taxon>
        <taxon>Pseudomonadati</taxon>
        <taxon>Pseudomonadota</taxon>
        <taxon>Alphaproteobacteria</taxon>
        <taxon>Rhodospirillales</taxon>
        <taxon>Thalassobaculaceae</taxon>
        <taxon>Nisaea</taxon>
    </lineage>
</organism>
<name>A0A9J7APB4_9PROT</name>
<reference evidence="2" key="1">
    <citation type="submission" date="2022-08" db="EMBL/GenBank/DDBJ databases">
        <title>Nisaea acidiphila sp. nov., isolated from a marine algal debris and emended description of the genus Nisaea Urios et al. 2008.</title>
        <authorList>
            <person name="Kwon K."/>
        </authorList>
    </citation>
    <scope>NUCLEOTIDE SEQUENCE</scope>
    <source>
        <strain evidence="2">MEBiC11861</strain>
    </source>
</reference>
<dbReference type="Proteomes" id="UP001060336">
    <property type="component" value="Chromosome"/>
</dbReference>
<dbReference type="EMBL" id="CP102480">
    <property type="protein sequence ID" value="UUX48188.1"/>
    <property type="molecule type" value="Genomic_DNA"/>
</dbReference>
<accession>A0A9J7APB4</accession>
<keyword evidence="1" id="KW-0175">Coiled coil</keyword>
<proteinExistence type="predicted"/>
<gene>
    <name evidence="2" type="ORF">NUH88_12255</name>
</gene>
<evidence type="ECO:0000256" key="1">
    <source>
        <dbReference type="SAM" id="Coils"/>
    </source>
</evidence>
<dbReference type="RefSeq" id="WP_257766696.1">
    <property type="nucleotide sequence ID" value="NZ_CP102480.1"/>
</dbReference>
<sequence>MPQDDLTMSAQLLLESVEEDNADLQEAWAQLEQILNTMRAEGLQPPEDLLKLEQRMLADFAQENGEKS</sequence>
<feature type="coiled-coil region" evidence="1">
    <location>
        <begin position="14"/>
        <end position="41"/>
    </location>
</feature>
<keyword evidence="3" id="KW-1185">Reference proteome</keyword>
<dbReference type="KEGG" id="naci:NUH88_12255"/>
<evidence type="ECO:0000313" key="2">
    <source>
        <dbReference type="EMBL" id="UUX48188.1"/>
    </source>
</evidence>
<dbReference type="AlphaFoldDB" id="A0A9J7APB4"/>